<gene>
    <name evidence="2" type="ORF">J4M89_06845</name>
    <name evidence="1" type="ORF">JIN94_06835</name>
</gene>
<evidence type="ECO:0000313" key="2">
    <source>
        <dbReference type="EMBL" id="MBO1829094.1"/>
    </source>
</evidence>
<dbReference type="InterPro" id="IPR021769">
    <property type="entry name" value="DUF3331"/>
</dbReference>
<comment type="caution">
    <text evidence="1">The sequence shown here is derived from an EMBL/GenBank/DDBJ whole genome shotgun (WGS) entry which is preliminary data.</text>
</comment>
<dbReference type="Proteomes" id="UP000611459">
    <property type="component" value="Unassembled WGS sequence"/>
</dbReference>
<evidence type="ECO:0000313" key="1">
    <source>
        <dbReference type="EMBL" id="MBK1929589.1"/>
    </source>
</evidence>
<protein>
    <submittedName>
        <fullName evidence="1">DUF3331 domain-containing protein</fullName>
    </submittedName>
</protein>
<reference evidence="1" key="1">
    <citation type="submission" date="2021-01" db="EMBL/GenBank/DDBJ databases">
        <title>Outbreak of Burkholderia contaminns endophthalmitis traced to a clinical ventilation system.</title>
        <authorList>
            <person name="Lipuma J."/>
            <person name="Spilker T."/>
            <person name="Kratholm J."/>
        </authorList>
    </citation>
    <scope>NUCLEOTIDE SEQUENCE</scope>
    <source>
        <strain evidence="1">HI4954</strain>
    </source>
</reference>
<dbReference type="Proteomes" id="UP000664048">
    <property type="component" value="Unassembled WGS sequence"/>
</dbReference>
<evidence type="ECO:0000313" key="4">
    <source>
        <dbReference type="Proteomes" id="UP000664048"/>
    </source>
</evidence>
<organism evidence="1 3">
    <name type="scientific">Burkholderia contaminans</name>
    <dbReference type="NCBI Taxonomy" id="488447"/>
    <lineage>
        <taxon>Bacteria</taxon>
        <taxon>Pseudomonadati</taxon>
        <taxon>Pseudomonadota</taxon>
        <taxon>Betaproteobacteria</taxon>
        <taxon>Burkholderiales</taxon>
        <taxon>Burkholderiaceae</taxon>
        <taxon>Burkholderia</taxon>
        <taxon>Burkholderia cepacia complex</taxon>
    </lineage>
</organism>
<dbReference type="EMBL" id="JAGEMX010000002">
    <property type="protein sequence ID" value="MBO1829094.1"/>
    <property type="molecule type" value="Genomic_DNA"/>
</dbReference>
<sequence length="134" mass="15049">MGELDINSSWMHIVTLLSGKGSPHEQISAAGDRGNARRGLDIRWPEDVQIRILERLSDHTVSLAWGHPCRGHFGCQTWQRTTARTCGICSLTGERVLQGEQIYKLVRSASGVRRINEMLLARHVDAILECSDRM</sequence>
<name>A0AAP1V0W3_9BURK</name>
<reference evidence="2 4" key="2">
    <citation type="submission" date="2021-03" db="EMBL/GenBank/DDBJ databases">
        <title>Clinical course, treatment and visual outcome of an outbreak of Burkholderia contaminans endophthalmitis following cataract surgery.</title>
        <authorList>
            <person name="Lind C."/>
            <person name="Olsen K."/>
            <person name="Angelsen N.K."/>
            <person name="Krefting E.A."/>
            <person name="Fossen K."/>
            <person name="Gravningen K."/>
            <person name="Depoorter E."/>
            <person name="Vandamme P."/>
            <person name="Bertelsen G."/>
        </authorList>
    </citation>
    <scope>NUCLEOTIDE SEQUENCE [LARGE SCALE GENOMIC DNA]</scope>
    <source>
        <strain evidence="2 4">51242556</strain>
    </source>
</reference>
<accession>A0AAP1V0W3</accession>
<dbReference type="Pfam" id="PF11811">
    <property type="entry name" value="DUF3331"/>
    <property type="match status" value="1"/>
</dbReference>
<keyword evidence="4" id="KW-1185">Reference proteome</keyword>
<evidence type="ECO:0000313" key="3">
    <source>
        <dbReference type="Proteomes" id="UP000611459"/>
    </source>
</evidence>
<proteinExistence type="predicted"/>
<dbReference type="EMBL" id="JAENIB010000002">
    <property type="protein sequence ID" value="MBK1929589.1"/>
    <property type="molecule type" value="Genomic_DNA"/>
</dbReference>
<dbReference type="AlphaFoldDB" id="A0AAP1V0W3"/>